<feature type="transmembrane region" description="Helical" evidence="7">
    <location>
        <begin position="232"/>
        <end position="260"/>
    </location>
</feature>
<dbReference type="GO" id="GO:0034040">
    <property type="term" value="F:ATPase-coupled lipid transmembrane transporter activity"/>
    <property type="evidence" value="ECO:0007669"/>
    <property type="project" value="TreeGrafter"/>
</dbReference>
<gene>
    <name evidence="10" type="ORF">BCF53_108170</name>
</gene>
<dbReference type="PROSITE" id="PS50893">
    <property type="entry name" value="ABC_TRANSPORTER_2"/>
    <property type="match status" value="1"/>
</dbReference>
<dbReference type="InterPro" id="IPR025662">
    <property type="entry name" value="Sigma_54_int_dom_ATP-bd_1"/>
</dbReference>
<evidence type="ECO:0000256" key="7">
    <source>
        <dbReference type="SAM" id="Phobius"/>
    </source>
</evidence>
<evidence type="ECO:0000313" key="10">
    <source>
        <dbReference type="EMBL" id="TCS40803.1"/>
    </source>
</evidence>
<dbReference type="SUPFAM" id="SSF52540">
    <property type="entry name" value="P-loop containing nucleoside triphosphate hydrolases"/>
    <property type="match status" value="1"/>
</dbReference>
<evidence type="ECO:0000256" key="6">
    <source>
        <dbReference type="ARBA" id="ARBA00023136"/>
    </source>
</evidence>
<dbReference type="InterPro" id="IPR003593">
    <property type="entry name" value="AAA+_ATPase"/>
</dbReference>
<dbReference type="Gene3D" id="1.20.1560.10">
    <property type="entry name" value="ABC transporter type 1, transmembrane domain"/>
    <property type="match status" value="1"/>
</dbReference>
<dbReference type="GO" id="GO:0005886">
    <property type="term" value="C:plasma membrane"/>
    <property type="evidence" value="ECO:0007669"/>
    <property type="project" value="UniProtKB-SubCell"/>
</dbReference>
<dbReference type="AlphaFoldDB" id="A0A4R3I685"/>
<keyword evidence="6 7" id="KW-0472">Membrane</keyword>
<keyword evidence="11" id="KW-1185">Reference proteome</keyword>
<organism evidence="10 11">
    <name type="scientific">Reinekea marinisedimentorum</name>
    <dbReference type="NCBI Taxonomy" id="230495"/>
    <lineage>
        <taxon>Bacteria</taxon>
        <taxon>Pseudomonadati</taxon>
        <taxon>Pseudomonadota</taxon>
        <taxon>Gammaproteobacteria</taxon>
        <taxon>Oceanospirillales</taxon>
        <taxon>Saccharospirillaceae</taxon>
        <taxon>Reinekea</taxon>
    </lineage>
</organism>
<keyword evidence="3" id="KW-0547">Nucleotide-binding</keyword>
<evidence type="ECO:0000256" key="1">
    <source>
        <dbReference type="ARBA" id="ARBA00004651"/>
    </source>
</evidence>
<dbReference type="InterPro" id="IPR036640">
    <property type="entry name" value="ABC1_TM_sf"/>
</dbReference>
<keyword evidence="2 7" id="KW-0812">Transmembrane</keyword>
<reference evidence="10 11" key="1">
    <citation type="submission" date="2019-03" db="EMBL/GenBank/DDBJ databases">
        <title>Genomic Encyclopedia of Archaeal and Bacterial Type Strains, Phase II (KMG-II): from individual species to whole genera.</title>
        <authorList>
            <person name="Goeker M."/>
        </authorList>
    </citation>
    <scope>NUCLEOTIDE SEQUENCE [LARGE SCALE GENOMIC DNA]</scope>
    <source>
        <strain evidence="10 11">DSM 15388</strain>
    </source>
</reference>
<evidence type="ECO:0000259" key="9">
    <source>
        <dbReference type="PROSITE" id="PS50929"/>
    </source>
</evidence>
<evidence type="ECO:0000256" key="4">
    <source>
        <dbReference type="ARBA" id="ARBA00022840"/>
    </source>
</evidence>
<feature type="transmembrane region" description="Helical" evidence="7">
    <location>
        <begin position="53"/>
        <end position="70"/>
    </location>
</feature>
<dbReference type="EMBL" id="SLZR01000008">
    <property type="protein sequence ID" value="TCS40803.1"/>
    <property type="molecule type" value="Genomic_DNA"/>
</dbReference>
<dbReference type="Proteomes" id="UP000295793">
    <property type="component" value="Unassembled WGS sequence"/>
</dbReference>
<evidence type="ECO:0000256" key="5">
    <source>
        <dbReference type="ARBA" id="ARBA00022989"/>
    </source>
</evidence>
<dbReference type="InterPro" id="IPR039421">
    <property type="entry name" value="Type_1_exporter"/>
</dbReference>
<accession>A0A4R3I685</accession>
<comment type="subcellular location">
    <subcellularLocation>
        <location evidence="1">Cell membrane</location>
        <topology evidence="1">Multi-pass membrane protein</topology>
    </subcellularLocation>
</comment>
<dbReference type="Gene3D" id="3.40.50.300">
    <property type="entry name" value="P-loop containing nucleotide triphosphate hydrolases"/>
    <property type="match status" value="1"/>
</dbReference>
<dbReference type="SMART" id="SM00382">
    <property type="entry name" value="AAA"/>
    <property type="match status" value="1"/>
</dbReference>
<name>A0A4R3I685_9GAMM</name>
<dbReference type="InterPro" id="IPR027417">
    <property type="entry name" value="P-loop_NTPase"/>
</dbReference>
<evidence type="ECO:0000256" key="2">
    <source>
        <dbReference type="ARBA" id="ARBA00022692"/>
    </source>
</evidence>
<dbReference type="CDD" id="cd18584">
    <property type="entry name" value="ABC_6TM_AarD_CydD"/>
    <property type="match status" value="1"/>
</dbReference>
<feature type="domain" description="ABC transmembrane type-1" evidence="9">
    <location>
        <begin position="136"/>
        <end position="303"/>
    </location>
</feature>
<dbReference type="GO" id="GO:0140359">
    <property type="term" value="F:ABC-type transporter activity"/>
    <property type="evidence" value="ECO:0007669"/>
    <property type="project" value="InterPro"/>
</dbReference>
<feature type="domain" description="ABC transporter" evidence="8">
    <location>
        <begin position="333"/>
        <end position="547"/>
    </location>
</feature>
<dbReference type="InterPro" id="IPR011527">
    <property type="entry name" value="ABC1_TM_dom"/>
</dbReference>
<dbReference type="Pfam" id="PF00664">
    <property type="entry name" value="ABC_membrane"/>
    <property type="match status" value="1"/>
</dbReference>
<sequence>MSAFSFLRKPLRTSQLGLTAFSALSSMSLWYWFYITSYWLESWLDGTEPPYPFLKAAVTVSLFIGFRLLHTRLRTRAGLKLNRLFYAKFLFQLSEKRWALIRSKPQAAWQDILFRHLPAIEQYILEFEVQKMLIGLMPVFVLVIITPISWLAALILFITLPLIPMFMWLVGVGAAKMHNRHIRVLNHLGQFFADRIAGQSTVRLFNKQQAQLERFELSSIELNKRLADVVRVAFLSSSVLDFFSTVSMALLAVFIGFSLLGEINIGFWQHGPSLGSGLFILLIAPAFFAELKQLGRLYHVKAEAVAGAESWQQVLTAEPVVRENTPTETFTNLQICRASVQGLVSSTDRQLLSIAELKINDGDRILLSGESGSGKTVLLDVLAGLRELSAESIELNGQPVADLTLIRNRILYLGQSPALMAGSVAENIGLGQFNDDDVIDAIEKVGLSEWLSTQPQGIHTRLGDFPPLSGGQKQRFALTRLVLFDLPIVLLDEPLAHISEDEQASVLDLMLNLTEAKTSVWISHKQIAADQFNRHWRVSANGEVTCS</sequence>
<keyword evidence="5 7" id="KW-1133">Transmembrane helix</keyword>
<dbReference type="PROSITE" id="PS00675">
    <property type="entry name" value="SIGMA54_INTERACT_1"/>
    <property type="match status" value="1"/>
</dbReference>
<evidence type="ECO:0000259" key="8">
    <source>
        <dbReference type="PROSITE" id="PS50893"/>
    </source>
</evidence>
<dbReference type="Pfam" id="PF00005">
    <property type="entry name" value="ABC_tran"/>
    <property type="match status" value="1"/>
</dbReference>
<feature type="transmembrane region" description="Helical" evidence="7">
    <location>
        <begin position="16"/>
        <end position="33"/>
    </location>
</feature>
<proteinExistence type="predicted"/>
<dbReference type="PANTHER" id="PTHR24221">
    <property type="entry name" value="ATP-BINDING CASSETTE SUB-FAMILY B"/>
    <property type="match status" value="1"/>
</dbReference>
<feature type="transmembrane region" description="Helical" evidence="7">
    <location>
        <begin position="272"/>
        <end position="291"/>
    </location>
</feature>
<dbReference type="GO" id="GO:0016887">
    <property type="term" value="F:ATP hydrolysis activity"/>
    <property type="evidence" value="ECO:0007669"/>
    <property type="project" value="InterPro"/>
</dbReference>
<keyword evidence="4 10" id="KW-0067">ATP-binding</keyword>
<comment type="caution">
    <text evidence="10">The sequence shown here is derived from an EMBL/GenBank/DDBJ whole genome shotgun (WGS) entry which is preliminary data.</text>
</comment>
<dbReference type="SUPFAM" id="SSF90123">
    <property type="entry name" value="ABC transporter transmembrane region"/>
    <property type="match status" value="1"/>
</dbReference>
<protein>
    <submittedName>
        <fullName evidence="10">ATP-binding cassette subfamily C protein CydD</fullName>
    </submittedName>
</protein>
<evidence type="ECO:0000256" key="3">
    <source>
        <dbReference type="ARBA" id="ARBA00022741"/>
    </source>
</evidence>
<dbReference type="PROSITE" id="PS50929">
    <property type="entry name" value="ABC_TM1F"/>
    <property type="match status" value="1"/>
</dbReference>
<dbReference type="InterPro" id="IPR003439">
    <property type="entry name" value="ABC_transporter-like_ATP-bd"/>
</dbReference>
<dbReference type="GO" id="GO:0005524">
    <property type="term" value="F:ATP binding"/>
    <property type="evidence" value="ECO:0007669"/>
    <property type="project" value="UniProtKB-KW"/>
</dbReference>
<dbReference type="PANTHER" id="PTHR24221:SF261">
    <property type="entry name" value="GLUTATHIONE_L-CYSTEINE TRANSPORT SYSTEM ATP-BINDING_PERMEASE PROTEIN CYDD"/>
    <property type="match status" value="1"/>
</dbReference>
<evidence type="ECO:0000313" key="11">
    <source>
        <dbReference type="Proteomes" id="UP000295793"/>
    </source>
</evidence>